<dbReference type="AlphaFoldDB" id="A0A0A8ZHP4"/>
<dbReference type="EMBL" id="GBRH01258981">
    <property type="protein sequence ID" value="JAD38914.1"/>
    <property type="molecule type" value="Transcribed_RNA"/>
</dbReference>
<proteinExistence type="predicted"/>
<sequence>MFTKRTKCMEKQLRKKEAIFFAACFVSVWFECVVLHRSCKILHGAYNLLQIIPSLDCEKLDTLACLFCRMICFLAVSKEKQETEASVH</sequence>
<accession>A0A0A8ZHP4</accession>
<organism evidence="1">
    <name type="scientific">Arundo donax</name>
    <name type="common">Giant reed</name>
    <name type="synonym">Donax arundinaceus</name>
    <dbReference type="NCBI Taxonomy" id="35708"/>
    <lineage>
        <taxon>Eukaryota</taxon>
        <taxon>Viridiplantae</taxon>
        <taxon>Streptophyta</taxon>
        <taxon>Embryophyta</taxon>
        <taxon>Tracheophyta</taxon>
        <taxon>Spermatophyta</taxon>
        <taxon>Magnoliopsida</taxon>
        <taxon>Liliopsida</taxon>
        <taxon>Poales</taxon>
        <taxon>Poaceae</taxon>
        <taxon>PACMAD clade</taxon>
        <taxon>Arundinoideae</taxon>
        <taxon>Arundineae</taxon>
        <taxon>Arundo</taxon>
    </lineage>
</organism>
<protein>
    <submittedName>
        <fullName evidence="1">Uncharacterized protein</fullName>
    </submittedName>
</protein>
<name>A0A0A8ZHP4_ARUDO</name>
<reference evidence="1" key="1">
    <citation type="submission" date="2014-09" db="EMBL/GenBank/DDBJ databases">
        <authorList>
            <person name="Magalhaes I.L.F."/>
            <person name="Oliveira U."/>
            <person name="Santos F.R."/>
            <person name="Vidigal T.H.D.A."/>
            <person name="Brescovit A.D."/>
            <person name="Santos A.J."/>
        </authorList>
    </citation>
    <scope>NUCLEOTIDE SEQUENCE</scope>
    <source>
        <tissue evidence="1">Shoot tissue taken approximately 20 cm above the soil surface</tissue>
    </source>
</reference>
<evidence type="ECO:0000313" key="1">
    <source>
        <dbReference type="EMBL" id="JAD38914.1"/>
    </source>
</evidence>
<reference evidence="1" key="2">
    <citation type="journal article" date="2015" name="Data Brief">
        <title>Shoot transcriptome of the giant reed, Arundo donax.</title>
        <authorList>
            <person name="Barrero R.A."/>
            <person name="Guerrero F.D."/>
            <person name="Moolhuijzen P."/>
            <person name="Goolsby J.A."/>
            <person name="Tidwell J."/>
            <person name="Bellgard S.E."/>
            <person name="Bellgard M.I."/>
        </authorList>
    </citation>
    <scope>NUCLEOTIDE SEQUENCE</scope>
    <source>
        <tissue evidence="1">Shoot tissue taken approximately 20 cm above the soil surface</tissue>
    </source>
</reference>